<keyword evidence="5" id="KW-0812">Transmembrane</keyword>
<dbReference type="KEGG" id="bhc:JFL75_02675"/>
<evidence type="ECO:0000256" key="3">
    <source>
        <dbReference type="ARBA" id="ARBA00022679"/>
    </source>
</evidence>
<keyword evidence="3" id="KW-0808">Transferase</keyword>
<keyword evidence="5" id="KW-0472">Membrane</keyword>
<dbReference type="Gene3D" id="3.40.50.170">
    <property type="entry name" value="Formyl transferase, N-terminal domain"/>
    <property type="match status" value="1"/>
</dbReference>
<dbReference type="InterPro" id="IPR002376">
    <property type="entry name" value="Formyl_transf_N"/>
</dbReference>
<dbReference type="InterPro" id="IPR036477">
    <property type="entry name" value="Formyl_transf_N_sf"/>
</dbReference>
<sequence length="233" mass="26584">MLKKKIVLFAYNFPHKKTQDFILYLISSGVQIAGVFAADAVKLTIPKSVIRSKIHHIGLLHPKQLCKELHIPYFSMPHNSPEIVSFIYDNVIEVGVISGARILKKHIIDAFSKGIVNFHPGLIPEARGLDAMLWSIYNEIPLGVTSHFIDQNIDAGRIIEKQHICVYKDDVLLDVSERIYETQLAMISTTLDKVFMQTNFTPIVLGDYNKKMPPSKEEEIEIKFVDYKKKFIC</sequence>
<name>A0A7T7XP07_9SPIR</name>
<gene>
    <name evidence="7" type="ORF">JFL75_02675</name>
</gene>
<feature type="transmembrane region" description="Helical" evidence="5">
    <location>
        <begin position="21"/>
        <end position="41"/>
    </location>
</feature>
<reference evidence="7" key="1">
    <citation type="submission" date="2021-01" db="EMBL/GenBank/DDBJ databases">
        <title>Description of Breznakiella homolactica.</title>
        <authorList>
            <person name="Song Y."/>
            <person name="Brune A."/>
        </authorList>
    </citation>
    <scope>NUCLEOTIDE SEQUENCE</scope>
    <source>
        <strain evidence="7">RmG30</strain>
    </source>
</reference>
<dbReference type="SUPFAM" id="SSF53328">
    <property type="entry name" value="Formyltransferase"/>
    <property type="match status" value="1"/>
</dbReference>
<keyword evidence="5" id="KW-1133">Transmembrane helix</keyword>
<dbReference type="GO" id="GO:0005829">
    <property type="term" value="C:cytosol"/>
    <property type="evidence" value="ECO:0007669"/>
    <property type="project" value="TreeGrafter"/>
</dbReference>
<evidence type="ECO:0000256" key="4">
    <source>
        <dbReference type="ARBA" id="ARBA00022755"/>
    </source>
</evidence>
<organism evidence="7 8">
    <name type="scientific">Breznakiella homolactica</name>
    <dbReference type="NCBI Taxonomy" id="2798577"/>
    <lineage>
        <taxon>Bacteria</taxon>
        <taxon>Pseudomonadati</taxon>
        <taxon>Spirochaetota</taxon>
        <taxon>Spirochaetia</taxon>
        <taxon>Spirochaetales</taxon>
        <taxon>Breznakiellaceae</taxon>
        <taxon>Breznakiella</taxon>
    </lineage>
</organism>
<dbReference type="RefSeq" id="WP_215627136.1">
    <property type="nucleotide sequence ID" value="NZ_CP067089.2"/>
</dbReference>
<evidence type="ECO:0000256" key="5">
    <source>
        <dbReference type="SAM" id="Phobius"/>
    </source>
</evidence>
<proteinExistence type="predicted"/>
<dbReference type="EC" id="2.1.2.2" evidence="2"/>
<dbReference type="Proteomes" id="UP000595917">
    <property type="component" value="Chromosome"/>
</dbReference>
<dbReference type="PANTHER" id="PTHR43369:SF2">
    <property type="entry name" value="PHOSPHORIBOSYLGLYCINAMIDE FORMYLTRANSFERASE"/>
    <property type="match status" value="1"/>
</dbReference>
<evidence type="ECO:0000313" key="7">
    <source>
        <dbReference type="EMBL" id="QQO09833.1"/>
    </source>
</evidence>
<dbReference type="Pfam" id="PF00551">
    <property type="entry name" value="Formyl_trans_N"/>
    <property type="match status" value="1"/>
</dbReference>
<dbReference type="GO" id="GO:0004644">
    <property type="term" value="F:phosphoribosylglycinamide formyltransferase activity"/>
    <property type="evidence" value="ECO:0007669"/>
    <property type="project" value="UniProtKB-EC"/>
</dbReference>
<dbReference type="EMBL" id="CP067089">
    <property type="protein sequence ID" value="QQO09833.1"/>
    <property type="molecule type" value="Genomic_DNA"/>
</dbReference>
<evidence type="ECO:0000259" key="6">
    <source>
        <dbReference type="Pfam" id="PF00551"/>
    </source>
</evidence>
<dbReference type="GO" id="GO:0006189">
    <property type="term" value="P:'de novo' IMP biosynthetic process"/>
    <property type="evidence" value="ECO:0007669"/>
    <property type="project" value="TreeGrafter"/>
</dbReference>
<comment type="pathway">
    <text evidence="1">Purine metabolism; IMP biosynthesis via de novo pathway; N(2)-formyl-N(1)-(5-phospho-D-ribosyl)glycinamide from N(1)-(5-phospho-D-ribosyl)glycinamide (10-formyl THF route): step 1/1.</text>
</comment>
<evidence type="ECO:0000256" key="1">
    <source>
        <dbReference type="ARBA" id="ARBA00005054"/>
    </source>
</evidence>
<evidence type="ECO:0000256" key="2">
    <source>
        <dbReference type="ARBA" id="ARBA00012254"/>
    </source>
</evidence>
<accession>A0A7T7XP07</accession>
<keyword evidence="8" id="KW-1185">Reference proteome</keyword>
<evidence type="ECO:0000313" key="8">
    <source>
        <dbReference type="Proteomes" id="UP000595917"/>
    </source>
</evidence>
<dbReference type="PANTHER" id="PTHR43369">
    <property type="entry name" value="PHOSPHORIBOSYLGLYCINAMIDE FORMYLTRANSFERASE"/>
    <property type="match status" value="1"/>
</dbReference>
<keyword evidence="4" id="KW-0658">Purine biosynthesis</keyword>
<protein>
    <recommendedName>
        <fullName evidence="2">phosphoribosylglycinamide formyltransferase 1</fullName>
        <ecNumber evidence="2">2.1.2.2</ecNumber>
    </recommendedName>
</protein>
<feature type="domain" description="Formyl transferase N-terminal" evidence="6">
    <location>
        <begin position="96"/>
        <end position="188"/>
    </location>
</feature>
<dbReference type="AlphaFoldDB" id="A0A7T7XP07"/>